<dbReference type="Proteomes" id="UP001500227">
    <property type="component" value="Unassembled WGS sequence"/>
</dbReference>
<evidence type="ECO:0000256" key="3">
    <source>
        <dbReference type="ARBA" id="ARBA00022692"/>
    </source>
</evidence>
<feature type="transmembrane region" description="Helical" evidence="6">
    <location>
        <begin position="125"/>
        <end position="142"/>
    </location>
</feature>
<dbReference type="InterPro" id="IPR000620">
    <property type="entry name" value="EamA_dom"/>
</dbReference>
<dbReference type="SUPFAM" id="SSF103481">
    <property type="entry name" value="Multidrug resistance efflux transporter EmrE"/>
    <property type="match status" value="2"/>
</dbReference>
<feature type="transmembrane region" description="Helical" evidence="6">
    <location>
        <begin position="188"/>
        <end position="208"/>
    </location>
</feature>
<accession>A0ABP9LX10</accession>
<feature type="transmembrane region" description="Helical" evidence="6">
    <location>
        <begin position="280"/>
        <end position="297"/>
    </location>
</feature>
<evidence type="ECO:0000259" key="7">
    <source>
        <dbReference type="Pfam" id="PF00892"/>
    </source>
</evidence>
<reference evidence="9" key="1">
    <citation type="journal article" date="2019" name="Int. J. Syst. Evol. Microbiol.">
        <title>The Global Catalogue of Microorganisms (GCM) 10K type strain sequencing project: providing services to taxonomists for standard genome sequencing and annotation.</title>
        <authorList>
            <consortium name="The Broad Institute Genomics Platform"/>
            <consortium name="The Broad Institute Genome Sequencing Center for Infectious Disease"/>
            <person name="Wu L."/>
            <person name="Ma J."/>
        </authorList>
    </citation>
    <scope>NUCLEOTIDE SEQUENCE [LARGE SCALE GENOMIC DNA]</scope>
    <source>
        <strain evidence="9">JCM 18423</strain>
    </source>
</reference>
<keyword evidence="4 6" id="KW-1133">Transmembrane helix</keyword>
<evidence type="ECO:0000256" key="6">
    <source>
        <dbReference type="SAM" id="Phobius"/>
    </source>
</evidence>
<feature type="transmembrane region" description="Helical" evidence="6">
    <location>
        <begin position="220"/>
        <end position="243"/>
    </location>
</feature>
<dbReference type="InterPro" id="IPR050638">
    <property type="entry name" value="AA-Vitamin_Transporters"/>
</dbReference>
<evidence type="ECO:0000313" key="9">
    <source>
        <dbReference type="Proteomes" id="UP001500227"/>
    </source>
</evidence>
<feature type="transmembrane region" description="Helical" evidence="6">
    <location>
        <begin position="255"/>
        <end position="274"/>
    </location>
</feature>
<comment type="subcellular location">
    <subcellularLocation>
        <location evidence="1">Cell membrane</location>
        <topology evidence="1">Multi-pass membrane protein</topology>
    </subcellularLocation>
</comment>
<dbReference type="EMBL" id="BAABKD010000002">
    <property type="protein sequence ID" value="GAA5085154.1"/>
    <property type="molecule type" value="Genomic_DNA"/>
</dbReference>
<evidence type="ECO:0000256" key="5">
    <source>
        <dbReference type="ARBA" id="ARBA00023136"/>
    </source>
</evidence>
<feature type="transmembrane region" description="Helical" evidence="6">
    <location>
        <begin position="41"/>
        <end position="59"/>
    </location>
</feature>
<dbReference type="PANTHER" id="PTHR32322">
    <property type="entry name" value="INNER MEMBRANE TRANSPORTER"/>
    <property type="match status" value="1"/>
</dbReference>
<evidence type="ECO:0000256" key="1">
    <source>
        <dbReference type="ARBA" id="ARBA00004651"/>
    </source>
</evidence>
<comment type="caution">
    <text evidence="8">The sequence shown here is derived from an EMBL/GenBank/DDBJ whole genome shotgun (WGS) entry which is preliminary data.</text>
</comment>
<evidence type="ECO:0000313" key="8">
    <source>
        <dbReference type="EMBL" id="GAA5085154.1"/>
    </source>
</evidence>
<keyword evidence="5 6" id="KW-0472">Membrane</keyword>
<protein>
    <submittedName>
        <fullName evidence="8">DMT family transporter</fullName>
    </submittedName>
</protein>
<gene>
    <name evidence="8" type="ORF">GCM10023337_03530</name>
</gene>
<sequence>MNARLTPTAVLLLVIPTFLWAGNAVVGRVISEMVPPITLNFIRWFIAFFILAAFGGQILRRGSALWRHWRHYAMLGLLGIGMYNALQYMALHSSSPINVTLVNASMPIWMLLVGRLFFHATITARQISGAVLSLLGVAIILSRGDLNELLQFRFVIGDIYMVIATIAWAFYSWLLSQDKHEPEIKQNWSTLLLAQVTFGLMWSGGFAAGEWALTDWHIDWSWGLVLAMLYVAIGPAIIAFRCWGLGVQRVGPATAGFFANLMPLFAAILSMIFLDQAPEVYHGVAFLLIVGGILYASRQSEA</sequence>
<feature type="domain" description="EamA" evidence="7">
    <location>
        <begin position="156"/>
        <end position="296"/>
    </location>
</feature>
<feature type="transmembrane region" description="Helical" evidence="6">
    <location>
        <begin position="97"/>
        <end position="118"/>
    </location>
</feature>
<keyword evidence="2" id="KW-1003">Cell membrane</keyword>
<dbReference type="Pfam" id="PF00892">
    <property type="entry name" value="EamA"/>
    <property type="match status" value="2"/>
</dbReference>
<dbReference type="PANTHER" id="PTHR32322:SF18">
    <property type="entry name" value="S-ADENOSYLMETHIONINE_S-ADENOSYLHOMOCYSTEINE TRANSPORTER"/>
    <property type="match status" value="1"/>
</dbReference>
<feature type="transmembrane region" description="Helical" evidence="6">
    <location>
        <begin position="154"/>
        <end position="176"/>
    </location>
</feature>
<dbReference type="Gene3D" id="1.10.3730.20">
    <property type="match status" value="1"/>
</dbReference>
<proteinExistence type="predicted"/>
<keyword evidence="9" id="KW-1185">Reference proteome</keyword>
<name>A0ABP9LX10_9BURK</name>
<evidence type="ECO:0000256" key="2">
    <source>
        <dbReference type="ARBA" id="ARBA00022475"/>
    </source>
</evidence>
<evidence type="ECO:0000256" key="4">
    <source>
        <dbReference type="ARBA" id="ARBA00022989"/>
    </source>
</evidence>
<keyword evidence="3 6" id="KW-0812">Transmembrane</keyword>
<dbReference type="InterPro" id="IPR037185">
    <property type="entry name" value="EmrE-like"/>
</dbReference>
<feature type="transmembrane region" description="Helical" evidence="6">
    <location>
        <begin position="71"/>
        <end position="91"/>
    </location>
</feature>
<dbReference type="RefSeq" id="WP_345369173.1">
    <property type="nucleotide sequence ID" value="NZ_BAABKD010000002.1"/>
</dbReference>
<organism evidence="8 9">
    <name type="scientific">Paenalcaligenes hermetiae</name>
    <dbReference type="NCBI Taxonomy" id="1157987"/>
    <lineage>
        <taxon>Bacteria</taxon>
        <taxon>Pseudomonadati</taxon>
        <taxon>Pseudomonadota</taxon>
        <taxon>Betaproteobacteria</taxon>
        <taxon>Burkholderiales</taxon>
        <taxon>Alcaligenaceae</taxon>
        <taxon>Paenalcaligenes</taxon>
    </lineage>
</organism>
<feature type="domain" description="EamA" evidence="7">
    <location>
        <begin position="9"/>
        <end position="141"/>
    </location>
</feature>